<feature type="region of interest" description="Disordered" evidence="1">
    <location>
        <begin position="1"/>
        <end position="36"/>
    </location>
</feature>
<feature type="compositionally biased region" description="Polar residues" evidence="1">
    <location>
        <begin position="92"/>
        <end position="102"/>
    </location>
</feature>
<gene>
    <name evidence="2" type="ORF">mMyoMyo1_009868</name>
</gene>
<feature type="compositionally biased region" description="Polar residues" evidence="1">
    <location>
        <begin position="1"/>
        <end position="13"/>
    </location>
</feature>
<sequence length="148" mass="15839">MLDLSVTSRSPISQIGVHPENSQEVNKEPGNQPRTSDVVWGQELTFPVNMAADQAFSDDHGHPPGQPGLGAATGRTPQGYLTEEQHLDSKRCTCSSEPSNTGGHRPPPALAHNVCAPPSLAQAGCAHQEADLDKLLLEKFMIRMPLAL</sequence>
<evidence type="ECO:0000313" key="2">
    <source>
        <dbReference type="EMBL" id="KAF6378998.1"/>
    </source>
</evidence>
<evidence type="ECO:0000313" key="3">
    <source>
        <dbReference type="Proteomes" id="UP000527355"/>
    </source>
</evidence>
<comment type="caution">
    <text evidence="2">The sequence shown here is derived from an EMBL/GenBank/DDBJ whole genome shotgun (WGS) entry which is preliminary data.</text>
</comment>
<evidence type="ECO:0000256" key="1">
    <source>
        <dbReference type="SAM" id="MobiDB-lite"/>
    </source>
</evidence>
<dbReference type="EMBL" id="JABWUV010000002">
    <property type="protein sequence ID" value="KAF6378998.1"/>
    <property type="molecule type" value="Genomic_DNA"/>
</dbReference>
<reference evidence="2 3" key="1">
    <citation type="journal article" date="2020" name="Nature">
        <title>Six reference-quality genomes reveal evolution of bat adaptations.</title>
        <authorList>
            <person name="Jebb D."/>
            <person name="Huang Z."/>
            <person name="Pippel M."/>
            <person name="Hughes G.M."/>
            <person name="Lavrichenko K."/>
            <person name="Devanna P."/>
            <person name="Winkler S."/>
            <person name="Jermiin L.S."/>
            <person name="Skirmuntt E.C."/>
            <person name="Katzourakis A."/>
            <person name="Burkitt-Gray L."/>
            <person name="Ray D.A."/>
            <person name="Sullivan K.A.M."/>
            <person name="Roscito J.G."/>
            <person name="Kirilenko B.M."/>
            <person name="Davalos L.M."/>
            <person name="Corthals A.P."/>
            <person name="Power M.L."/>
            <person name="Jones G."/>
            <person name="Ransome R.D."/>
            <person name="Dechmann D.K.N."/>
            <person name="Locatelli A.G."/>
            <person name="Puechmaille S.J."/>
            <person name="Fedrigo O."/>
            <person name="Jarvis E.D."/>
            <person name="Hiller M."/>
            <person name="Vernes S.C."/>
            <person name="Myers E.W."/>
            <person name="Teeling E.C."/>
        </authorList>
    </citation>
    <scope>NUCLEOTIDE SEQUENCE [LARGE SCALE GENOMIC DNA]</scope>
    <source>
        <strain evidence="2">MMyoMyo1</strain>
        <tissue evidence="2">Flight muscle</tissue>
    </source>
</reference>
<accession>A0A7J7ZY07</accession>
<keyword evidence="3" id="KW-1185">Reference proteome</keyword>
<dbReference type="AlphaFoldDB" id="A0A7J7ZY07"/>
<protein>
    <submittedName>
        <fullName evidence="2">Uncharacterized protein</fullName>
    </submittedName>
</protein>
<name>A0A7J7ZY07_MYOMY</name>
<dbReference type="Proteomes" id="UP000527355">
    <property type="component" value="Unassembled WGS sequence"/>
</dbReference>
<proteinExistence type="predicted"/>
<organism evidence="2 3">
    <name type="scientific">Myotis myotis</name>
    <name type="common">Greater mouse-eared bat</name>
    <name type="synonym">Vespertilio myotis</name>
    <dbReference type="NCBI Taxonomy" id="51298"/>
    <lineage>
        <taxon>Eukaryota</taxon>
        <taxon>Metazoa</taxon>
        <taxon>Chordata</taxon>
        <taxon>Craniata</taxon>
        <taxon>Vertebrata</taxon>
        <taxon>Euteleostomi</taxon>
        <taxon>Mammalia</taxon>
        <taxon>Eutheria</taxon>
        <taxon>Laurasiatheria</taxon>
        <taxon>Chiroptera</taxon>
        <taxon>Yangochiroptera</taxon>
        <taxon>Vespertilionidae</taxon>
        <taxon>Myotis</taxon>
    </lineage>
</organism>
<feature type="region of interest" description="Disordered" evidence="1">
    <location>
        <begin position="54"/>
        <end position="108"/>
    </location>
</feature>